<keyword evidence="3" id="KW-1185">Reference proteome</keyword>
<reference evidence="3" key="1">
    <citation type="submission" date="2019-09" db="EMBL/GenBank/DDBJ databases">
        <title>Mumia zhuanghuii sp. nov. isolated from the intestinal contents of plateau pika (Ochotona curzoniae) in the Qinghai-Tibet plateau of China.</title>
        <authorList>
            <person name="Tian Z."/>
        </authorList>
    </citation>
    <scope>NUCLEOTIDE SEQUENCE [LARGE SCALE GENOMIC DNA]</scope>
    <source>
        <strain evidence="3">L-031</strain>
    </source>
</reference>
<dbReference type="InterPro" id="IPR004360">
    <property type="entry name" value="Glyas_Fos-R_dOase_dom"/>
</dbReference>
<organism evidence="2 3">
    <name type="scientific">Microbacterium lushaniae</name>
    <dbReference type="NCBI Taxonomy" id="2614639"/>
    <lineage>
        <taxon>Bacteria</taxon>
        <taxon>Bacillati</taxon>
        <taxon>Actinomycetota</taxon>
        <taxon>Actinomycetes</taxon>
        <taxon>Micrococcales</taxon>
        <taxon>Microbacteriaceae</taxon>
        <taxon>Microbacterium</taxon>
    </lineage>
</organism>
<dbReference type="PANTHER" id="PTHR36503:SF3">
    <property type="entry name" value="BLR0126 PROTEIN"/>
    <property type="match status" value="1"/>
</dbReference>
<dbReference type="PROSITE" id="PS51819">
    <property type="entry name" value="VOC"/>
    <property type="match status" value="1"/>
</dbReference>
<dbReference type="PANTHER" id="PTHR36503">
    <property type="entry name" value="BLR2520 PROTEIN"/>
    <property type="match status" value="1"/>
</dbReference>
<dbReference type="Gene3D" id="3.10.180.10">
    <property type="entry name" value="2,3-Dihydroxybiphenyl 1,2-Dioxygenase, domain 1"/>
    <property type="match status" value="1"/>
</dbReference>
<sequence>MHITQSAISLNVRDVDASAEFARRHFGFEDQMASDGFVSLGHPTAGVNLIFLATGLSTFRPAEVAGPAGQGLLLVFVVDGLDAEFARIQTSGARVVTPPETEPWGERFCQFADPNGLIWQLVEWVDDVVPTTS</sequence>
<gene>
    <name evidence="2" type="ORF">F6J85_06485</name>
</gene>
<dbReference type="AlphaFoldDB" id="A0A5J6L2U5"/>
<feature type="domain" description="VOC" evidence="1">
    <location>
        <begin position="1"/>
        <end position="124"/>
    </location>
</feature>
<dbReference type="KEGG" id="mlz:F6J85_06485"/>
<evidence type="ECO:0000259" key="1">
    <source>
        <dbReference type="PROSITE" id="PS51819"/>
    </source>
</evidence>
<dbReference type="InterPro" id="IPR037523">
    <property type="entry name" value="VOC_core"/>
</dbReference>
<dbReference type="Proteomes" id="UP000325516">
    <property type="component" value="Chromosome"/>
</dbReference>
<dbReference type="InterPro" id="IPR029068">
    <property type="entry name" value="Glyas_Bleomycin-R_OHBP_Dase"/>
</dbReference>
<dbReference type="RefSeq" id="WP_150924320.1">
    <property type="nucleotide sequence ID" value="NZ_CP044232.1"/>
</dbReference>
<accession>A0A5J6L2U5</accession>
<name>A0A5J6L2U5_9MICO</name>
<proteinExistence type="predicted"/>
<dbReference type="SUPFAM" id="SSF54593">
    <property type="entry name" value="Glyoxalase/Bleomycin resistance protein/Dihydroxybiphenyl dioxygenase"/>
    <property type="match status" value="1"/>
</dbReference>
<dbReference type="Pfam" id="PF00903">
    <property type="entry name" value="Glyoxalase"/>
    <property type="match status" value="1"/>
</dbReference>
<dbReference type="EMBL" id="CP044232">
    <property type="protein sequence ID" value="QEW02785.1"/>
    <property type="molecule type" value="Genomic_DNA"/>
</dbReference>
<protein>
    <submittedName>
        <fullName evidence="2">Glyoxalase</fullName>
    </submittedName>
</protein>
<evidence type="ECO:0000313" key="2">
    <source>
        <dbReference type="EMBL" id="QEW02785.1"/>
    </source>
</evidence>
<evidence type="ECO:0000313" key="3">
    <source>
        <dbReference type="Proteomes" id="UP000325516"/>
    </source>
</evidence>